<sequence>MKKRTNTPMGDHPKEKALMTQIQGGEPRLKEYKNKTIVWTEWQP</sequence>
<organism evidence="1">
    <name type="scientific">Anguilla anguilla</name>
    <name type="common">European freshwater eel</name>
    <name type="synonym">Muraena anguilla</name>
    <dbReference type="NCBI Taxonomy" id="7936"/>
    <lineage>
        <taxon>Eukaryota</taxon>
        <taxon>Metazoa</taxon>
        <taxon>Chordata</taxon>
        <taxon>Craniata</taxon>
        <taxon>Vertebrata</taxon>
        <taxon>Euteleostomi</taxon>
        <taxon>Actinopterygii</taxon>
        <taxon>Neopterygii</taxon>
        <taxon>Teleostei</taxon>
        <taxon>Anguilliformes</taxon>
        <taxon>Anguillidae</taxon>
        <taxon>Anguilla</taxon>
    </lineage>
</organism>
<evidence type="ECO:0000313" key="1">
    <source>
        <dbReference type="EMBL" id="JAH31319.1"/>
    </source>
</evidence>
<protein>
    <submittedName>
        <fullName evidence="1">Uncharacterized protein</fullName>
    </submittedName>
</protein>
<proteinExistence type="predicted"/>
<name>A0A0E9RQE7_ANGAN</name>
<reference evidence="1" key="2">
    <citation type="journal article" date="2015" name="Fish Shellfish Immunol.">
        <title>Early steps in the European eel (Anguilla anguilla)-Vibrio vulnificus interaction in the gills: Role of the RtxA13 toxin.</title>
        <authorList>
            <person name="Callol A."/>
            <person name="Pajuelo D."/>
            <person name="Ebbesson L."/>
            <person name="Teles M."/>
            <person name="MacKenzie S."/>
            <person name="Amaro C."/>
        </authorList>
    </citation>
    <scope>NUCLEOTIDE SEQUENCE</scope>
</reference>
<accession>A0A0E9RQE7</accession>
<reference evidence="1" key="1">
    <citation type="submission" date="2014-11" db="EMBL/GenBank/DDBJ databases">
        <authorList>
            <person name="Amaro Gonzalez C."/>
        </authorList>
    </citation>
    <scope>NUCLEOTIDE SEQUENCE</scope>
</reference>
<dbReference type="EMBL" id="GBXM01077258">
    <property type="protein sequence ID" value="JAH31319.1"/>
    <property type="molecule type" value="Transcribed_RNA"/>
</dbReference>
<dbReference type="AlphaFoldDB" id="A0A0E9RQE7"/>